<dbReference type="OrthoDB" id="9778690at2"/>
<comment type="caution">
    <text evidence="2">The sequence shown here is derived from an EMBL/GenBank/DDBJ whole genome shotgun (WGS) entry which is preliminary data.</text>
</comment>
<name>A0A2S5R833_9PROT</name>
<reference evidence="2 3" key="1">
    <citation type="submission" date="2017-11" db="EMBL/GenBank/DDBJ databases">
        <title>Comparative genomic analysis of Holospora spp., intranuclear symbionts of paramecia.</title>
        <authorList>
            <person name="Garushyants S.K."/>
            <person name="Beliavskaya A."/>
            <person name="Malko D.B."/>
            <person name="Logacheva M.D."/>
            <person name="Rautian M.S."/>
            <person name="Gelfand M.S."/>
        </authorList>
    </citation>
    <scope>NUCLEOTIDE SEQUENCE [LARGE SCALE GENOMIC DNA]</scope>
    <source>
        <strain evidence="3">02AZ16</strain>
    </source>
</reference>
<proteinExistence type="predicted"/>
<sequence length="364" mass="41845">MNPFFTNLQENLLFSAELKYGQPIYTIKEAWPIPFNTDIEKLKSVITNIIASSDALRFSYFYDFQDNCLKKKISLTDPIWTSENLSFDMTDNLLFVAGIYEELGTKYLKLQFHHSLLDGWSVSKVIEKISALYNKQAVNPALEYSICDHPACLPSNKKFIETYVPFLKDSHEDFSCTGKIIRIQGKELDNIMEYARLNKASLFSTLIYRIIDSFKFPYHLDSIDFAIPFAARTASNLEKIGMFVDTQLLSLDKKNIDDISPSAVQNLLLTLLKTPKSLSNYHNTPRIMLNFIDLDVLKLKLNCDDDASVPCTILPDYCLFDVHIEFRKANHFLDVMIFHKKGILDISQDEFYSGINKSIMIKGR</sequence>
<keyword evidence="3" id="KW-1185">Reference proteome</keyword>
<evidence type="ECO:0000313" key="3">
    <source>
        <dbReference type="Proteomes" id="UP000239425"/>
    </source>
</evidence>
<dbReference type="Gene3D" id="3.30.559.10">
    <property type="entry name" value="Chloramphenicol acetyltransferase-like domain"/>
    <property type="match status" value="1"/>
</dbReference>
<dbReference type="SUPFAM" id="SSF52777">
    <property type="entry name" value="CoA-dependent acyltransferases"/>
    <property type="match status" value="1"/>
</dbReference>
<evidence type="ECO:0000313" key="2">
    <source>
        <dbReference type="EMBL" id="PPE03460.1"/>
    </source>
</evidence>
<dbReference type="InterPro" id="IPR023213">
    <property type="entry name" value="CAT-like_dom_sf"/>
</dbReference>
<dbReference type="Proteomes" id="UP000239425">
    <property type="component" value="Unassembled WGS sequence"/>
</dbReference>
<accession>A0A2S5R833</accession>
<dbReference type="AlphaFoldDB" id="A0A2S5R833"/>
<dbReference type="EMBL" id="PHHC01000100">
    <property type="protein sequence ID" value="PPE03460.1"/>
    <property type="molecule type" value="Genomic_DNA"/>
</dbReference>
<evidence type="ECO:0000259" key="1">
    <source>
        <dbReference type="Pfam" id="PF00668"/>
    </source>
</evidence>
<dbReference type="InterPro" id="IPR001242">
    <property type="entry name" value="Condensation_dom"/>
</dbReference>
<feature type="domain" description="Condensation" evidence="1">
    <location>
        <begin position="6"/>
        <end position="136"/>
    </location>
</feature>
<dbReference type="RefSeq" id="WP_104207058.1">
    <property type="nucleotide sequence ID" value="NZ_PHHC01000100.1"/>
</dbReference>
<dbReference type="GO" id="GO:0003824">
    <property type="term" value="F:catalytic activity"/>
    <property type="evidence" value="ECO:0007669"/>
    <property type="project" value="InterPro"/>
</dbReference>
<gene>
    <name evidence="2" type="ORF">HCUR_01091</name>
</gene>
<dbReference type="Pfam" id="PF00668">
    <property type="entry name" value="Condensation"/>
    <property type="match status" value="1"/>
</dbReference>
<protein>
    <submittedName>
        <fullName evidence="2">Condensation domain protein</fullName>
    </submittedName>
</protein>
<organism evidence="2 3">
    <name type="scientific">Holospora curviuscula</name>
    <dbReference type="NCBI Taxonomy" id="1082868"/>
    <lineage>
        <taxon>Bacteria</taxon>
        <taxon>Pseudomonadati</taxon>
        <taxon>Pseudomonadota</taxon>
        <taxon>Alphaproteobacteria</taxon>
        <taxon>Holosporales</taxon>
        <taxon>Holosporaceae</taxon>
        <taxon>Holospora</taxon>
    </lineage>
</organism>